<evidence type="ECO:0000313" key="5">
    <source>
        <dbReference type="EMBL" id="TDC08944.1"/>
    </source>
</evidence>
<name>A0A4R4NJV7_9ACTN</name>
<keyword evidence="6" id="KW-1185">Reference proteome</keyword>
<dbReference type="AlphaFoldDB" id="A0A4R4NJV7"/>
<dbReference type="InterPro" id="IPR050641">
    <property type="entry name" value="RIFMO-like"/>
</dbReference>
<evidence type="ECO:0000256" key="2">
    <source>
        <dbReference type="ARBA" id="ARBA00022630"/>
    </source>
</evidence>
<evidence type="ECO:0000256" key="3">
    <source>
        <dbReference type="ARBA" id="ARBA00022827"/>
    </source>
</evidence>
<evidence type="ECO:0000313" key="6">
    <source>
        <dbReference type="Proteomes" id="UP000295157"/>
    </source>
</evidence>
<dbReference type="Pfam" id="PF21274">
    <property type="entry name" value="Rng_hyd_C"/>
    <property type="match status" value="1"/>
</dbReference>
<dbReference type="EMBL" id="SMJZ01000022">
    <property type="protein sequence ID" value="TDC08944.1"/>
    <property type="molecule type" value="Genomic_DNA"/>
</dbReference>
<sequence>MNTDSATDSAIGFDSDVVIAGGGPNGLLLACELSLAGVRPLVVERLPQRSDQPKANGVVGQVVRLLRGRGLAADEAPIPAFVFGALPLDLSGLEDNPLHGMGIRQPELEELFEKRALELGARIGRGHELTGFDQDSEGVTVRLEGPAGPRALRTRYLVGCDGAHSTVRRLAGIGFPGVVTADVVSRAAHVSVPGAVLRMERAELEVPGAGTFGLYAWHRTERGAYAMMPAGPGTLMISVMEWEPGAPGDDVPMTIGELRAGLARVTGADLPLSGPVGAGPHVLRRLNGRNTRVAERYREGRVFVAGDAAHVHSAMGAPGLNVGLQDGVNLAWKLAAEVRGWAPPRLLDSYESERRPAAERVALHTRAQLALTAPGGEVTALRTVFGELLDDEAARRRIASLMAGSDVVYPMPAPPHPLLGRFLPGVPAGPAARARPVLLDPEGRLRVRHGRVDVVPSEGPDAVLVRPDGYVAWAGTLGERSGGTLDEALRTWFCESLEVTA</sequence>
<keyword evidence="2" id="KW-0285">Flavoprotein</keyword>
<evidence type="ECO:0000259" key="4">
    <source>
        <dbReference type="Pfam" id="PF01494"/>
    </source>
</evidence>
<dbReference type="Proteomes" id="UP000295157">
    <property type="component" value="Unassembled WGS sequence"/>
</dbReference>
<dbReference type="Pfam" id="PF01494">
    <property type="entry name" value="FAD_binding_3"/>
    <property type="match status" value="1"/>
</dbReference>
<dbReference type="GO" id="GO:0071949">
    <property type="term" value="F:FAD binding"/>
    <property type="evidence" value="ECO:0007669"/>
    <property type="project" value="InterPro"/>
</dbReference>
<dbReference type="Gene3D" id="3.40.30.120">
    <property type="match status" value="1"/>
</dbReference>
<dbReference type="OrthoDB" id="8670884at2"/>
<feature type="domain" description="FAD-binding" evidence="4">
    <location>
        <begin position="15"/>
        <end position="362"/>
    </location>
</feature>
<proteinExistence type="predicted"/>
<dbReference type="InterPro" id="IPR002938">
    <property type="entry name" value="FAD-bd"/>
</dbReference>
<dbReference type="SUPFAM" id="SSF51905">
    <property type="entry name" value="FAD/NAD(P)-binding domain"/>
    <property type="match status" value="1"/>
</dbReference>
<protein>
    <submittedName>
        <fullName evidence="5">FAD-dependent oxidoreductase</fullName>
    </submittedName>
</protein>
<dbReference type="Gene3D" id="3.50.50.60">
    <property type="entry name" value="FAD/NAD(P)-binding domain"/>
    <property type="match status" value="2"/>
</dbReference>
<dbReference type="InterPro" id="IPR036188">
    <property type="entry name" value="FAD/NAD-bd_sf"/>
</dbReference>
<evidence type="ECO:0000256" key="1">
    <source>
        <dbReference type="ARBA" id="ARBA00001974"/>
    </source>
</evidence>
<gene>
    <name evidence="5" type="ORF">E1267_08875</name>
</gene>
<dbReference type="GO" id="GO:0016709">
    <property type="term" value="F:oxidoreductase activity, acting on paired donors, with incorporation or reduction of molecular oxygen, NAD(P)H as one donor, and incorporation of one atom of oxygen"/>
    <property type="evidence" value="ECO:0007669"/>
    <property type="project" value="UniProtKB-ARBA"/>
</dbReference>
<dbReference type="Gene3D" id="3.30.70.2450">
    <property type="match status" value="1"/>
</dbReference>
<comment type="cofactor">
    <cofactor evidence="1">
        <name>FAD</name>
        <dbReference type="ChEBI" id="CHEBI:57692"/>
    </cofactor>
</comment>
<dbReference type="PANTHER" id="PTHR43004">
    <property type="entry name" value="TRK SYSTEM POTASSIUM UPTAKE PROTEIN"/>
    <property type="match status" value="1"/>
</dbReference>
<keyword evidence="3" id="KW-0274">FAD</keyword>
<reference evidence="5 6" key="1">
    <citation type="submission" date="2019-02" db="EMBL/GenBank/DDBJ databases">
        <title>Draft genome sequences of novel Actinobacteria.</title>
        <authorList>
            <person name="Sahin N."/>
            <person name="Ay H."/>
            <person name="Saygin H."/>
        </authorList>
    </citation>
    <scope>NUCLEOTIDE SEQUENCE [LARGE SCALE GENOMIC DNA]</scope>
    <source>
        <strain evidence="5 6">KC201</strain>
    </source>
</reference>
<organism evidence="5 6">
    <name type="scientific">Nonomuraea longispora</name>
    <dbReference type="NCBI Taxonomy" id="1848320"/>
    <lineage>
        <taxon>Bacteria</taxon>
        <taxon>Bacillati</taxon>
        <taxon>Actinomycetota</taxon>
        <taxon>Actinomycetes</taxon>
        <taxon>Streptosporangiales</taxon>
        <taxon>Streptosporangiaceae</taxon>
        <taxon>Nonomuraea</taxon>
    </lineage>
</organism>
<dbReference type="RefSeq" id="WP_132331648.1">
    <property type="nucleotide sequence ID" value="NZ_SMJZ01000022.1"/>
</dbReference>
<comment type="caution">
    <text evidence="5">The sequence shown here is derived from an EMBL/GenBank/DDBJ whole genome shotgun (WGS) entry which is preliminary data.</text>
</comment>
<accession>A0A4R4NJV7</accession>
<dbReference type="PANTHER" id="PTHR43004:SF19">
    <property type="entry name" value="BINDING MONOOXYGENASE, PUTATIVE (JCVI)-RELATED"/>
    <property type="match status" value="1"/>
</dbReference>
<dbReference type="PRINTS" id="PR00420">
    <property type="entry name" value="RNGMNOXGNASE"/>
</dbReference>